<protein>
    <submittedName>
        <fullName evidence="1">TIGR04282 family arsenosugar biosynthesis glycosyltransferase</fullName>
    </submittedName>
</protein>
<organism evidence="1 2">
    <name type="scientific">Methyloligella solikamskensis</name>
    <dbReference type="NCBI Taxonomy" id="1177756"/>
    <lineage>
        <taxon>Bacteria</taxon>
        <taxon>Pseudomonadati</taxon>
        <taxon>Pseudomonadota</taxon>
        <taxon>Alphaproteobacteria</taxon>
        <taxon>Hyphomicrobiales</taxon>
        <taxon>Hyphomicrobiaceae</taxon>
        <taxon>Methyloligella</taxon>
    </lineage>
</organism>
<dbReference type="PANTHER" id="PTHR36529:SF1">
    <property type="entry name" value="GLYCOSYLTRANSFERASE"/>
    <property type="match status" value="1"/>
</dbReference>
<dbReference type="InterPro" id="IPR029044">
    <property type="entry name" value="Nucleotide-diphossugar_trans"/>
</dbReference>
<name>A0ABW3JD48_9HYPH</name>
<evidence type="ECO:0000313" key="1">
    <source>
        <dbReference type="EMBL" id="MFD0988403.1"/>
    </source>
</evidence>
<accession>A0ABW3JD48</accession>
<gene>
    <name evidence="1" type="ORF">ACFQ2F_14990</name>
</gene>
<dbReference type="EMBL" id="JBHTJO010000002">
    <property type="protein sequence ID" value="MFD0988403.1"/>
    <property type="molecule type" value="Genomic_DNA"/>
</dbReference>
<dbReference type="NCBIfam" id="TIGR04282">
    <property type="entry name" value="glyco_like_cofC"/>
    <property type="match status" value="1"/>
</dbReference>
<proteinExistence type="predicted"/>
<sequence>MRPTLILMARTPKLGRGKRRLAAEIGHVAASRFYRTCLETTLRRLGADPRWRLLIAVTPDADWRAPCWQRFAAECGAALKPQGQGDLGTRMHRLLCDEGTPSLLMGSDIPGVVPKDIAGAFKTLAGADAVFGPAEDGGFWLVGMKRPKRLQPFENVRWSSRYTLTDTLENFRGTEVGFAPLLADVDTEAAYLRLRRGAERLVPPRRL</sequence>
<dbReference type="PANTHER" id="PTHR36529">
    <property type="entry name" value="SLL1095 PROTEIN"/>
    <property type="match status" value="1"/>
</dbReference>
<comment type="caution">
    <text evidence="1">The sequence shown here is derived from an EMBL/GenBank/DDBJ whole genome shotgun (WGS) entry which is preliminary data.</text>
</comment>
<dbReference type="Gene3D" id="3.90.550.10">
    <property type="entry name" value="Spore Coat Polysaccharide Biosynthesis Protein SpsA, Chain A"/>
    <property type="match status" value="1"/>
</dbReference>
<dbReference type="SUPFAM" id="SSF53448">
    <property type="entry name" value="Nucleotide-diphospho-sugar transferases"/>
    <property type="match status" value="1"/>
</dbReference>
<dbReference type="InterPro" id="IPR018641">
    <property type="entry name" value="Trfase_1_rSAM/seldom-assoc"/>
</dbReference>
<evidence type="ECO:0000313" key="2">
    <source>
        <dbReference type="Proteomes" id="UP001597102"/>
    </source>
</evidence>
<reference evidence="2" key="1">
    <citation type="journal article" date="2019" name="Int. J. Syst. Evol. Microbiol.">
        <title>The Global Catalogue of Microorganisms (GCM) 10K type strain sequencing project: providing services to taxonomists for standard genome sequencing and annotation.</title>
        <authorList>
            <consortium name="The Broad Institute Genomics Platform"/>
            <consortium name="The Broad Institute Genome Sequencing Center for Infectious Disease"/>
            <person name="Wu L."/>
            <person name="Ma J."/>
        </authorList>
    </citation>
    <scope>NUCLEOTIDE SEQUENCE [LARGE SCALE GENOMIC DNA]</scope>
    <source>
        <strain evidence="2">CCUG 61697</strain>
    </source>
</reference>
<dbReference type="RefSeq" id="WP_379091445.1">
    <property type="nucleotide sequence ID" value="NZ_JBHTJO010000002.1"/>
</dbReference>
<dbReference type="Proteomes" id="UP001597102">
    <property type="component" value="Unassembled WGS sequence"/>
</dbReference>
<keyword evidence="2" id="KW-1185">Reference proteome</keyword>
<dbReference type="Pfam" id="PF09837">
    <property type="entry name" value="DUF2064"/>
    <property type="match status" value="1"/>
</dbReference>